<keyword evidence="1" id="KW-0472">Membrane</keyword>
<dbReference type="OrthoDB" id="3155837at2759"/>
<keyword evidence="1" id="KW-1133">Transmembrane helix</keyword>
<organism evidence="3 4">
    <name type="scientific">Obba rivulosa</name>
    <dbReference type="NCBI Taxonomy" id="1052685"/>
    <lineage>
        <taxon>Eukaryota</taxon>
        <taxon>Fungi</taxon>
        <taxon>Dikarya</taxon>
        <taxon>Basidiomycota</taxon>
        <taxon>Agaricomycotina</taxon>
        <taxon>Agaricomycetes</taxon>
        <taxon>Polyporales</taxon>
        <taxon>Gelatoporiaceae</taxon>
        <taxon>Obba</taxon>
    </lineage>
</organism>
<keyword evidence="1" id="KW-0812">Transmembrane</keyword>
<dbReference type="InterPro" id="IPR045339">
    <property type="entry name" value="DUF6534"/>
</dbReference>
<dbReference type="EMBL" id="KV722582">
    <property type="protein sequence ID" value="OCH85469.1"/>
    <property type="molecule type" value="Genomic_DNA"/>
</dbReference>
<accession>A0A8E2AP98</accession>
<feature type="domain" description="DUF6534" evidence="2">
    <location>
        <begin position="178"/>
        <end position="266"/>
    </location>
</feature>
<reference evidence="3 4" key="1">
    <citation type="submission" date="2016-07" db="EMBL/GenBank/DDBJ databases">
        <title>Draft genome of the white-rot fungus Obba rivulosa 3A-2.</title>
        <authorList>
            <consortium name="DOE Joint Genome Institute"/>
            <person name="Miettinen O."/>
            <person name="Riley R."/>
            <person name="Acob R."/>
            <person name="Barry K."/>
            <person name="Cullen D."/>
            <person name="De Vries R."/>
            <person name="Hainaut M."/>
            <person name="Hatakka A."/>
            <person name="Henrissat B."/>
            <person name="Hilden K."/>
            <person name="Kuo R."/>
            <person name="Labutti K."/>
            <person name="Lipzen A."/>
            <person name="Makela M.R."/>
            <person name="Sandor L."/>
            <person name="Spatafora J.W."/>
            <person name="Grigoriev I.V."/>
            <person name="Hibbett D.S."/>
        </authorList>
    </citation>
    <scope>NUCLEOTIDE SEQUENCE [LARGE SCALE GENOMIC DNA]</scope>
    <source>
        <strain evidence="3 4">3A-2</strain>
    </source>
</reference>
<proteinExistence type="predicted"/>
<feature type="transmembrane region" description="Helical" evidence="1">
    <location>
        <begin position="172"/>
        <end position="192"/>
    </location>
</feature>
<dbReference type="PANTHER" id="PTHR40465">
    <property type="entry name" value="CHROMOSOME 1, WHOLE GENOME SHOTGUN SEQUENCE"/>
    <property type="match status" value="1"/>
</dbReference>
<keyword evidence="4" id="KW-1185">Reference proteome</keyword>
<dbReference type="PANTHER" id="PTHR40465:SF1">
    <property type="entry name" value="DUF6534 DOMAIN-CONTAINING PROTEIN"/>
    <property type="match status" value="1"/>
</dbReference>
<evidence type="ECO:0000259" key="2">
    <source>
        <dbReference type="Pfam" id="PF20152"/>
    </source>
</evidence>
<protein>
    <recommendedName>
        <fullName evidence="2">DUF6534 domain-containing protein</fullName>
    </recommendedName>
</protein>
<dbReference type="AlphaFoldDB" id="A0A8E2AP98"/>
<evidence type="ECO:0000313" key="3">
    <source>
        <dbReference type="EMBL" id="OCH85469.1"/>
    </source>
</evidence>
<evidence type="ECO:0000256" key="1">
    <source>
        <dbReference type="SAM" id="Phobius"/>
    </source>
</evidence>
<name>A0A8E2AP98_9APHY</name>
<evidence type="ECO:0000313" key="4">
    <source>
        <dbReference type="Proteomes" id="UP000250043"/>
    </source>
</evidence>
<gene>
    <name evidence="3" type="ORF">OBBRIDRAFT_739870</name>
</gene>
<feature type="transmembrane region" description="Helical" evidence="1">
    <location>
        <begin position="54"/>
        <end position="77"/>
    </location>
</feature>
<dbReference type="Pfam" id="PF20152">
    <property type="entry name" value="DUF6534"/>
    <property type="match status" value="1"/>
</dbReference>
<feature type="transmembrane region" description="Helical" evidence="1">
    <location>
        <begin position="12"/>
        <end position="34"/>
    </location>
</feature>
<dbReference type="Proteomes" id="UP000250043">
    <property type="component" value="Unassembled WGS sequence"/>
</dbReference>
<feature type="transmembrane region" description="Helical" evidence="1">
    <location>
        <begin position="124"/>
        <end position="146"/>
    </location>
</feature>
<sequence length="303" mass="34036">MPISLQHLEANPVLYIGPSIASLFIEAIETGILINQSFTFWERVDRERGIVRLLVAWVTCMAFLQTGFSFFSVWRTFVLNYGNWILAEDFSWGDRVQSTMTVSMASPVQAFLIWRCWTLIRKNWFMLISLSLVLVTSTISSILVTIETFGTDFIVITDPSVTPPKIPITDGVLNDTCLVLDVSVTGILLTFLSRSKQHVLSSRVRRILKRLTILIWEAALPPCICAITTTVMYLAVVNDNYWDLTFQAILGKLYVISLFVTLNGRAGLQNHLPGVSTNPVSNLMWASSGPIRVDVRNVFLAIL</sequence>
<feature type="transmembrane region" description="Helical" evidence="1">
    <location>
        <begin position="241"/>
        <end position="262"/>
    </location>
</feature>
<feature type="transmembrane region" description="Helical" evidence="1">
    <location>
        <begin position="213"/>
        <end position="235"/>
    </location>
</feature>